<dbReference type="EMBL" id="CAJDYZ010009920">
    <property type="protein sequence ID" value="CAD1477275.1"/>
    <property type="molecule type" value="Genomic_DNA"/>
</dbReference>
<organism evidence="1 2">
    <name type="scientific">Heterotrigona itama</name>
    <dbReference type="NCBI Taxonomy" id="395501"/>
    <lineage>
        <taxon>Eukaryota</taxon>
        <taxon>Metazoa</taxon>
        <taxon>Ecdysozoa</taxon>
        <taxon>Arthropoda</taxon>
        <taxon>Hexapoda</taxon>
        <taxon>Insecta</taxon>
        <taxon>Pterygota</taxon>
        <taxon>Neoptera</taxon>
        <taxon>Endopterygota</taxon>
        <taxon>Hymenoptera</taxon>
        <taxon>Apocrita</taxon>
        <taxon>Aculeata</taxon>
        <taxon>Apoidea</taxon>
        <taxon>Anthophila</taxon>
        <taxon>Apidae</taxon>
        <taxon>Heterotrigona</taxon>
    </lineage>
</organism>
<comment type="caution">
    <text evidence="1">The sequence shown here is derived from an EMBL/GenBank/DDBJ whole genome shotgun (WGS) entry which is preliminary data.</text>
</comment>
<proteinExistence type="predicted"/>
<protein>
    <submittedName>
        <fullName evidence="1">Uncharacterized protein</fullName>
    </submittedName>
</protein>
<accession>A0A6V7HAX9</accession>
<sequence length="57" mass="7083">REAEILTRNLYTTENPEKWECFITPWFHISGKSFRLSRMIKPHVKKTLLSRRNRRYF</sequence>
<reference evidence="1" key="1">
    <citation type="submission" date="2020-07" db="EMBL/GenBank/DDBJ databases">
        <authorList>
            <person name="Nazaruddin N."/>
        </authorList>
    </citation>
    <scope>NUCLEOTIDE SEQUENCE</scope>
</reference>
<evidence type="ECO:0000313" key="2">
    <source>
        <dbReference type="Proteomes" id="UP000752696"/>
    </source>
</evidence>
<name>A0A6V7HAX9_9HYME</name>
<keyword evidence="2" id="KW-1185">Reference proteome</keyword>
<feature type="non-terminal residue" evidence="1">
    <location>
        <position position="57"/>
    </location>
</feature>
<evidence type="ECO:0000313" key="1">
    <source>
        <dbReference type="EMBL" id="CAD1477275.1"/>
    </source>
</evidence>
<dbReference type="AlphaFoldDB" id="A0A6V7HAX9"/>
<gene>
    <name evidence="1" type="ORF">MHI_LOCUS719552</name>
</gene>
<feature type="non-terminal residue" evidence="1">
    <location>
        <position position="1"/>
    </location>
</feature>
<dbReference type="Proteomes" id="UP000752696">
    <property type="component" value="Unassembled WGS sequence"/>
</dbReference>